<comment type="caution">
    <text evidence="1">The sequence shown here is derived from an EMBL/GenBank/DDBJ whole genome shotgun (WGS) entry which is preliminary data.</text>
</comment>
<evidence type="ECO:0000313" key="2">
    <source>
        <dbReference type="Proteomes" id="UP001596207"/>
    </source>
</evidence>
<dbReference type="Proteomes" id="UP001596207">
    <property type="component" value="Unassembled WGS sequence"/>
</dbReference>
<protein>
    <submittedName>
        <fullName evidence="1">RICIN domain-containing protein</fullName>
    </submittedName>
</protein>
<organism evidence="1 2">
    <name type="scientific">Micromonospora harpali</name>
    <dbReference type="NCBI Taxonomy" id="1490225"/>
    <lineage>
        <taxon>Bacteria</taxon>
        <taxon>Bacillati</taxon>
        <taxon>Actinomycetota</taxon>
        <taxon>Actinomycetes</taxon>
        <taxon>Micromonosporales</taxon>
        <taxon>Micromonosporaceae</taxon>
        <taxon>Micromonospora</taxon>
    </lineage>
</organism>
<dbReference type="EMBL" id="JBHSQQ010000680">
    <property type="protein sequence ID" value="MFC5946365.1"/>
    <property type="molecule type" value="Genomic_DNA"/>
</dbReference>
<dbReference type="CDD" id="cd00161">
    <property type="entry name" value="beta-trefoil_Ricin-like"/>
    <property type="match status" value="1"/>
</dbReference>
<reference evidence="2" key="1">
    <citation type="journal article" date="2019" name="Int. J. Syst. Evol. Microbiol.">
        <title>The Global Catalogue of Microorganisms (GCM) 10K type strain sequencing project: providing services to taxonomists for standard genome sequencing and annotation.</title>
        <authorList>
            <consortium name="The Broad Institute Genomics Platform"/>
            <consortium name="The Broad Institute Genome Sequencing Center for Infectious Disease"/>
            <person name="Wu L."/>
            <person name="Ma J."/>
        </authorList>
    </citation>
    <scope>NUCLEOTIDE SEQUENCE [LARGE SCALE GENOMIC DNA]</scope>
    <source>
        <strain evidence="2">CGMCC 4.7173</strain>
    </source>
</reference>
<evidence type="ECO:0000313" key="1">
    <source>
        <dbReference type="EMBL" id="MFC5946365.1"/>
    </source>
</evidence>
<dbReference type="SUPFAM" id="SSF50370">
    <property type="entry name" value="Ricin B-like lectins"/>
    <property type="match status" value="1"/>
</dbReference>
<dbReference type="InterPro" id="IPR035992">
    <property type="entry name" value="Ricin_B-like_lectins"/>
</dbReference>
<gene>
    <name evidence="1" type="ORF">ACFPZ4_33670</name>
</gene>
<sequence length="140" mass="15080">MSLLNAHKGIDIEGASTENGARAILWDFTLGANQRFTFKPGNAVHGEAIYCMIAEHSGKALKAVHDPEPRVVQGDFDPMDINIAFHIRQPPQASRGYWIVSVPTSMVLAVDSTTAGSPLVLTGPNPTSTNQLWLFGAKPI</sequence>
<dbReference type="Gene3D" id="2.80.10.50">
    <property type="match status" value="2"/>
</dbReference>
<keyword evidence="2" id="KW-1185">Reference proteome</keyword>
<name>A0ABW1HZZ3_9ACTN</name>
<dbReference type="RefSeq" id="WP_377539343.1">
    <property type="nucleotide sequence ID" value="NZ_JBHSQQ010000680.1"/>
</dbReference>
<accession>A0ABW1HZZ3</accession>
<proteinExistence type="predicted"/>